<accession>A0A1Y1Q922</accession>
<reference evidence="1 2" key="1">
    <citation type="submission" date="2017-01" db="EMBL/GenBank/DDBJ databases">
        <title>Novel large sulfur bacteria in the metagenomes of groundwater-fed chemosynthetic microbial mats in the Lake Huron basin.</title>
        <authorList>
            <person name="Sharrar A.M."/>
            <person name="Flood B.E."/>
            <person name="Bailey J.V."/>
            <person name="Jones D.S."/>
            <person name="Biddanda B."/>
            <person name="Ruberg S.A."/>
            <person name="Marcus D.N."/>
            <person name="Dick G.J."/>
        </authorList>
    </citation>
    <scope>NUCLEOTIDE SEQUENCE [LARGE SCALE GENOMIC DNA]</scope>
    <source>
        <strain evidence="1">A8</strain>
    </source>
</reference>
<evidence type="ECO:0000313" key="2">
    <source>
        <dbReference type="Proteomes" id="UP000192491"/>
    </source>
</evidence>
<protein>
    <submittedName>
        <fullName evidence="1">Uncharacterized protein</fullName>
    </submittedName>
</protein>
<dbReference type="AlphaFoldDB" id="A0A1Y1Q922"/>
<name>A0A1Y1Q922_9GAMM</name>
<sequence>MNQGNHDTISQLALIMQMYPDDKRRRQELAARVAAEIPAISPQIGADALAVVYEWLEANGAATSPTGNYRPFFVGAAVRLLGFCRGGWKSTNVRECLRVAVWRLLGFRQ</sequence>
<comment type="caution">
    <text evidence="1">The sequence shown here is derived from an EMBL/GenBank/DDBJ whole genome shotgun (WGS) entry which is preliminary data.</text>
</comment>
<gene>
    <name evidence="1" type="ORF">BWK73_49010</name>
</gene>
<organism evidence="1 2">
    <name type="scientific">Thiothrix lacustris</name>
    <dbReference type="NCBI Taxonomy" id="525917"/>
    <lineage>
        <taxon>Bacteria</taxon>
        <taxon>Pseudomonadati</taxon>
        <taxon>Pseudomonadota</taxon>
        <taxon>Gammaproteobacteria</taxon>
        <taxon>Thiotrichales</taxon>
        <taxon>Thiotrichaceae</taxon>
        <taxon>Thiothrix</taxon>
    </lineage>
</organism>
<evidence type="ECO:0000313" key="1">
    <source>
        <dbReference type="EMBL" id="OQX00273.1"/>
    </source>
</evidence>
<proteinExistence type="predicted"/>
<dbReference type="Proteomes" id="UP000192491">
    <property type="component" value="Unassembled WGS sequence"/>
</dbReference>
<dbReference type="EMBL" id="MTEJ01000664">
    <property type="protein sequence ID" value="OQX00273.1"/>
    <property type="molecule type" value="Genomic_DNA"/>
</dbReference>